<dbReference type="RefSeq" id="WP_066315105.1">
    <property type="nucleotide sequence ID" value="NZ_LQRT01000024.1"/>
</dbReference>
<dbReference type="InterPro" id="IPR033885">
    <property type="entry name" value="AlkB/XylM"/>
</dbReference>
<evidence type="ECO:0000256" key="9">
    <source>
        <dbReference type="ARBA" id="ARBA00023004"/>
    </source>
</evidence>
<feature type="transmembrane region" description="Helical" evidence="12">
    <location>
        <begin position="207"/>
        <end position="225"/>
    </location>
</feature>
<evidence type="ECO:0000313" key="15">
    <source>
        <dbReference type="Proteomes" id="UP000076715"/>
    </source>
</evidence>
<keyword evidence="4" id="KW-0997">Cell inner membrane</keyword>
<dbReference type="Proteomes" id="UP000076715">
    <property type="component" value="Unassembled WGS sequence"/>
</dbReference>
<dbReference type="Pfam" id="PF00487">
    <property type="entry name" value="FA_desaturase"/>
    <property type="match status" value="1"/>
</dbReference>
<evidence type="ECO:0000256" key="5">
    <source>
        <dbReference type="ARBA" id="ARBA00022692"/>
    </source>
</evidence>
<dbReference type="InterPro" id="IPR005804">
    <property type="entry name" value="FA_desaturase_dom"/>
</dbReference>
<evidence type="ECO:0000256" key="11">
    <source>
        <dbReference type="ARBA" id="ARBA00023136"/>
    </source>
</evidence>
<evidence type="ECO:0000256" key="2">
    <source>
        <dbReference type="ARBA" id="ARBA00010823"/>
    </source>
</evidence>
<organism evidence="14 15">
    <name type="scientific">Aquimarina aggregata</name>
    <dbReference type="NCBI Taxonomy" id="1642818"/>
    <lineage>
        <taxon>Bacteria</taxon>
        <taxon>Pseudomonadati</taxon>
        <taxon>Bacteroidota</taxon>
        <taxon>Flavobacteriia</taxon>
        <taxon>Flavobacteriales</taxon>
        <taxon>Flavobacteriaceae</taxon>
        <taxon>Aquimarina</taxon>
    </lineage>
</organism>
<dbReference type="GO" id="GO:0046872">
    <property type="term" value="F:metal ion binding"/>
    <property type="evidence" value="ECO:0007669"/>
    <property type="project" value="UniProtKB-KW"/>
</dbReference>
<keyword evidence="10" id="KW-0503">Monooxygenase</keyword>
<feature type="transmembrane region" description="Helical" evidence="12">
    <location>
        <begin position="7"/>
        <end position="22"/>
    </location>
</feature>
<keyword evidence="6" id="KW-0479">Metal-binding</keyword>
<dbReference type="GO" id="GO:0005886">
    <property type="term" value="C:plasma membrane"/>
    <property type="evidence" value="ECO:0007669"/>
    <property type="project" value="UniProtKB-SubCell"/>
</dbReference>
<dbReference type="CDD" id="cd03512">
    <property type="entry name" value="Alkane-hydroxylase"/>
    <property type="match status" value="1"/>
</dbReference>
<evidence type="ECO:0000256" key="10">
    <source>
        <dbReference type="ARBA" id="ARBA00023033"/>
    </source>
</evidence>
<dbReference type="PANTHER" id="PTHR38674">
    <property type="entry name" value="ALKANE 1-MONOOXYGENASE 1"/>
    <property type="match status" value="1"/>
</dbReference>
<evidence type="ECO:0000313" key="14">
    <source>
        <dbReference type="EMBL" id="KZS39548.1"/>
    </source>
</evidence>
<keyword evidence="5 12" id="KW-0812">Transmembrane</keyword>
<keyword evidence="7 12" id="KW-1133">Transmembrane helix</keyword>
<dbReference type="GO" id="GO:0006629">
    <property type="term" value="P:lipid metabolic process"/>
    <property type="evidence" value="ECO:0007669"/>
    <property type="project" value="InterPro"/>
</dbReference>
<keyword evidence="15" id="KW-1185">Reference proteome</keyword>
<evidence type="ECO:0000259" key="13">
    <source>
        <dbReference type="Pfam" id="PF00487"/>
    </source>
</evidence>
<gene>
    <name evidence="14" type="ORF">AWE51_07785</name>
</gene>
<proteinExistence type="inferred from homology"/>
<feature type="transmembrane region" description="Helical" evidence="12">
    <location>
        <begin position="169"/>
        <end position="186"/>
    </location>
</feature>
<dbReference type="STRING" id="1642818.AWE51_07785"/>
<evidence type="ECO:0000256" key="6">
    <source>
        <dbReference type="ARBA" id="ARBA00022723"/>
    </source>
</evidence>
<comment type="subcellular location">
    <subcellularLocation>
        <location evidence="1">Cell inner membrane</location>
        <topology evidence="1">Multi-pass membrane protein</topology>
    </subcellularLocation>
</comment>
<keyword evidence="9" id="KW-0408">Iron</keyword>
<evidence type="ECO:0000256" key="12">
    <source>
        <dbReference type="SAM" id="Phobius"/>
    </source>
</evidence>
<feature type="transmembrane region" description="Helical" evidence="12">
    <location>
        <begin position="98"/>
        <end position="117"/>
    </location>
</feature>
<feature type="transmembrane region" description="Helical" evidence="12">
    <location>
        <begin position="231"/>
        <end position="250"/>
    </location>
</feature>
<dbReference type="GO" id="GO:0004497">
    <property type="term" value="F:monooxygenase activity"/>
    <property type="evidence" value="ECO:0007669"/>
    <property type="project" value="UniProtKB-KW"/>
</dbReference>
<keyword evidence="11 12" id="KW-0472">Membrane</keyword>
<comment type="caution">
    <text evidence="14">The sequence shown here is derived from an EMBL/GenBank/DDBJ whole genome shotgun (WGS) entry which is preliminary data.</text>
</comment>
<evidence type="ECO:0000256" key="7">
    <source>
        <dbReference type="ARBA" id="ARBA00022989"/>
    </source>
</evidence>
<comment type="similarity">
    <text evidence="2">Belongs to the fatty acid desaturase type 1 family. AlkB subfamily.</text>
</comment>
<accession>A0A162Z4E4</accession>
<evidence type="ECO:0000256" key="1">
    <source>
        <dbReference type="ARBA" id="ARBA00004429"/>
    </source>
</evidence>
<protein>
    <submittedName>
        <fullName evidence="14">Fatty acid desaturase</fullName>
    </submittedName>
</protein>
<dbReference type="PANTHER" id="PTHR38674:SF1">
    <property type="entry name" value="ALKANE 1-MONOOXYGENASE 1"/>
    <property type="match status" value="1"/>
</dbReference>
<keyword evidence="8" id="KW-0560">Oxidoreductase</keyword>
<dbReference type="EMBL" id="LQRT01000024">
    <property type="protein sequence ID" value="KZS39548.1"/>
    <property type="molecule type" value="Genomic_DNA"/>
</dbReference>
<feature type="domain" description="Fatty acid desaturase" evidence="13">
    <location>
        <begin position="103"/>
        <end position="306"/>
    </location>
</feature>
<name>A0A162Z4E4_9FLAO</name>
<evidence type="ECO:0000256" key="3">
    <source>
        <dbReference type="ARBA" id="ARBA00022475"/>
    </source>
</evidence>
<feature type="transmembrane region" description="Helical" evidence="12">
    <location>
        <begin position="65"/>
        <end position="86"/>
    </location>
</feature>
<evidence type="ECO:0000256" key="4">
    <source>
        <dbReference type="ARBA" id="ARBA00022519"/>
    </source>
</evidence>
<reference evidence="14 15" key="1">
    <citation type="submission" date="2016-01" db="EMBL/GenBank/DDBJ databases">
        <title>The draft genome sequence of Aquimarina sp. RZW4-3-2.</title>
        <authorList>
            <person name="Wang Y."/>
        </authorList>
    </citation>
    <scope>NUCLEOTIDE SEQUENCE [LARGE SCALE GENOMIC DNA]</scope>
    <source>
        <strain evidence="14 15">RZW4-3-2</strain>
    </source>
</reference>
<keyword evidence="3" id="KW-1003">Cell membrane</keyword>
<dbReference type="OrthoDB" id="4759734at2"/>
<dbReference type="AlphaFoldDB" id="A0A162Z4E4"/>
<sequence length="351" mass="41121">MKDLKYICAYTIPITAILGLFLQGYFTYLTPIYAFGLIPIIELFTQDSKQNLNEQQRLSKGQKKLFNWLLYLNLPIVYSLMFFTIYTCTNQTFFTYEIIGIVISTGIVLGTNGINVGHELGHRSTYERFLGKALLLPSLYMHFFIEHNYGHHLKVATKEDPATAKFNHPVYWFWITSTIGQYLSAWKIQFKLLQQNKLSFFSIKNDMFWYLIITVSYLLLIYFSFGSFGFIIALSSGIVGFLLLETINYIEHYGLARSKKTTGRYERVREIHSWNSNHTLGRILLYELTRHSDHHHRAAKKYQLLDHHDKSPQLPFGYPTSMVLSLIPPLWFMIMNKHVPREMRNISKSQH</sequence>
<evidence type="ECO:0000256" key="8">
    <source>
        <dbReference type="ARBA" id="ARBA00023002"/>
    </source>
</evidence>